<dbReference type="InterPro" id="IPR001611">
    <property type="entry name" value="Leu-rich_rpt"/>
</dbReference>
<dbReference type="InterPro" id="IPR050216">
    <property type="entry name" value="LRR_domain-containing"/>
</dbReference>
<proteinExistence type="predicted"/>
<dbReference type="GO" id="GO:0005737">
    <property type="term" value="C:cytoplasm"/>
    <property type="evidence" value="ECO:0007669"/>
    <property type="project" value="TreeGrafter"/>
</dbReference>
<sequence length="566" mass="63028">MFNARLPFTPSTSPPSSPAPCIDSSPPDSPSLDPMILDQTTNDPHRTPHSSQTGPPPQVVDPYAASVKANWTPPLYELRLSGEPKSSKRARVEHPGPTASSPFGTSPASIKKMKYDRRINTGSVNQYHREPKKSNLPASNDDVFGTRNAIQKRSHEEQEAIIWDDACISVFNGNGSIDLSNNNLTHIPSRFIEDLEKMYIPPESLEQFKLTSHSTAFQSLSPRPFARHHTAPADIEDIQSFLSSPNMTSRLVRANGERTRTVADVSLGLPKGEIALYLTANQISKLPIELFVLQKLTILSIRNNCLTYIPPEIVHLTNLHTLNLAFNRLRYLPAEMLEMSLTNLLLHPNPFLEPTALDNHPGASHDGRLVSRVTHVLPRTIPLVELTLRRLLSPAGEREDSIVFTYYETPLREYPAQPSDPPLIPGKRRFRQGLPIHIRSILNICAPGSVYSESEDAVNVIASQEEPITGVGCCAYERYRGKSLYEKPIHNIFVHHAEERFTWETKVANVAVGGIVPMRWRGCSWGCLDFLREKDSRGGSNDVEMTSCEDAVQTVNFVGGELGFDE</sequence>
<dbReference type="SMART" id="SM00369">
    <property type="entry name" value="LRR_TYP"/>
    <property type="match status" value="3"/>
</dbReference>
<dbReference type="SUPFAM" id="SSF52075">
    <property type="entry name" value="Outer arm dynein light chain 1"/>
    <property type="match status" value="1"/>
</dbReference>
<dbReference type="AlphaFoldDB" id="A0A2A9NW68"/>
<feature type="region of interest" description="Disordered" evidence="3">
    <location>
        <begin position="78"/>
        <end position="108"/>
    </location>
</feature>
<protein>
    <submittedName>
        <fullName evidence="4">Uncharacterized protein</fullName>
    </submittedName>
</protein>
<accession>A0A2A9NW68</accession>
<name>A0A2A9NW68_9AGAR</name>
<dbReference type="PANTHER" id="PTHR48051:SF41">
    <property type="entry name" value="LEUCINE-RICH REPEAT-CONTAINING PROTEIN 40"/>
    <property type="match status" value="1"/>
</dbReference>
<feature type="compositionally biased region" description="Polar residues" evidence="3">
    <location>
        <begin position="98"/>
        <end position="108"/>
    </location>
</feature>
<dbReference type="PANTHER" id="PTHR48051">
    <property type="match status" value="1"/>
</dbReference>
<keyword evidence="5" id="KW-1185">Reference proteome</keyword>
<gene>
    <name evidence="4" type="ORF">AMATHDRAFT_2657</name>
</gene>
<evidence type="ECO:0000313" key="5">
    <source>
        <dbReference type="Proteomes" id="UP000242287"/>
    </source>
</evidence>
<dbReference type="Proteomes" id="UP000242287">
    <property type="component" value="Unassembled WGS sequence"/>
</dbReference>
<feature type="compositionally biased region" description="Basic and acidic residues" evidence="3">
    <location>
        <begin position="80"/>
        <end position="94"/>
    </location>
</feature>
<dbReference type="EMBL" id="KZ301983">
    <property type="protein sequence ID" value="PFH51953.1"/>
    <property type="molecule type" value="Genomic_DNA"/>
</dbReference>
<keyword evidence="1" id="KW-0433">Leucine-rich repeat</keyword>
<dbReference type="OrthoDB" id="660555at2759"/>
<keyword evidence="2" id="KW-0677">Repeat</keyword>
<evidence type="ECO:0000256" key="3">
    <source>
        <dbReference type="SAM" id="MobiDB-lite"/>
    </source>
</evidence>
<organism evidence="4 5">
    <name type="scientific">Amanita thiersii Skay4041</name>
    <dbReference type="NCBI Taxonomy" id="703135"/>
    <lineage>
        <taxon>Eukaryota</taxon>
        <taxon>Fungi</taxon>
        <taxon>Dikarya</taxon>
        <taxon>Basidiomycota</taxon>
        <taxon>Agaricomycotina</taxon>
        <taxon>Agaricomycetes</taxon>
        <taxon>Agaricomycetidae</taxon>
        <taxon>Agaricales</taxon>
        <taxon>Pluteineae</taxon>
        <taxon>Amanitaceae</taxon>
        <taxon>Amanita</taxon>
    </lineage>
</organism>
<reference evidence="4 5" key="1">
    <citation type="submission" date="2014-02" db="EMBL/GenBank/DDBJ databases">
        <title>Transposable element dynamics among asymbiotic and ectomycorrhizal Amanita fungi.</title>
        <authorList>
            <consortium name="DOE Joint Genome Institute"/>
            <person name="Hess J."/>
            <person name="Skrede I."/>
            <person name="Wolfe B."/>
            <person name="LaButti K."/>
            <person name="Ohm R.A."/>
            <person name="Grigoriev I.V."/>
            <person name="Pringle A."/>
        </authorList>
    </citation>
    <scope>NUCLEOTIDE SEQUENCE [LARGE SCALE GENOMIC DNA]</scope>
    <source>
        <strain evidence="4 5">SKay4041</strain>
    </source>
</reference>
<evidence type="ECO:0000256" key="1">
    <source>
        <dbReference type="ARBA" id="ARBA00022614"/>
    </source>
</evidence>
<dbReference type="Gene3D" id="3.80.10.10">
    <property type="entry name" value="Ribonuclease Inhibitor"/>
    <property type="match status" value="1"/>
</dbReference>
<dbReference type="InterPro" id="IPR003591">
    <property type="entry name" value="Leu-rich_rpt_typical-subtyp"/>
</dbReference>
<evidence type="ECO:0000256" key="2">
    <source>
        <dbReference type="ARBA" id="ARBA00022737"/>
    </source>
</evidence>
<feature type="compositionally biased region" description="Low complexity" evidence="3">
    <location>
        <begin position="19"/>
        <end position="34"/>
    </location>
</feature>
<dbReference type="STRING" id="703135.A0A2A9NW68"/>
<dbReference type="InterPro" id="IPR032675">
    <property type="entry name" value="LRR_dom_sf"/>
</dbReference>
<dbReference type="Pfam" id="PF13855">
    <property type="entry name" value="LRR_8"/>
    <property type="match status" value="1"/>
</dbReference>
<feature type="region of interest" description="Disordered" evidence="3">
    <location>
        <begin position="1"/>
        <end position="66"/>
    </location>
</feature>
<evidence type="ECO:0000313" key="4">
    <source>
        <dbReference type="EMBL" id="PFH51953.1"/>
    </source>
</evidence>